<name>A0A671DMJ6_RHIFE</name>
<dbReference type="PANTHER" id="PTHR48426">
    <property type="entry name" value="CHROMATIN TARGET OF PRMT1 PROTEIN"/>
    <property type="match status" value="1"/>
</dbReference>
<organism evidence="2 3">
    <name type="scientific">Rhinolophus ferrumequinum</name>
    <name type="common">Greater horseshoe bat</name>
    <dbReference type="NCBI Taxonomy" id="59479"/>
    <lineage>
        <taxon>Eukaryota</taxon>
        <taxon>Metazoa</taxon>
        <taxon>Chordata</taxon>
        <taxon>Craniata</taxon>
        <taxon>Vertebrata</taxon>
        <taxon>Euteleostomi</taxon>
        <taxon>Mammalia</taxon>
        <taxon>Eutheria</taxon>
        <taxon>Laurasiatheria</taxon>
        <taxon>Chiroptera</taxon>
        <taxon>Yinpterochiroptera</taxon>
        <taxon>Rhinolophoidea</taxon>
        <taxon>Rhinolophidae</taxon>
        <taxon>Rhinolophinae</taxon>
        <taxon>Rhinolophus</taxon>
    </lineage>
</organism>
<proteinExistence type="predicted"/>
<dbReference type="Ensembl" id="ENSRFET00010002596.1">
    <property type="protein sequence ID" value="ENSRFEP00010002356.1"/>
    <property type="gene ID" value="ENSRFEG00010001718.1"/>
</dbReference>
<reference evidence="2 3" key="2">
    <citation type="journal article" date="2018" name="Annu Rev Anim Biosci">
        <title>Bat Biology, Genomes, and the Bat1K Project: To Generate Chromosome-Level Genomes for All Living Bat Species.</title>
        <authorList>
            <person name="Teeling E.C."/>
            <person name="Vernes S.C."/>
            <person name="Davalos L.M."/>
            <person name="Ray D.A."/>
            <person name="Gilbert M.T.P."/>
            <person name="Myers E."/>
        </authorList>
    </citation>
    <scope>NUCLEOTIDE SEQUENCE</scope>
</reference>
<dbReference type="PANTHER" id="PTHR48426:SF1">
    <property type="entry name" value="CHROMATIN TARGET OF PRMT1 PROTEIN"/>
    <property type="match status" value="1"/>
</dbReference>
<feature type="region of interest" description="Disordered" evidence="1">
    <location>
        <begin position="46"/>
        <end position="70"/>
    </location>
</feature>
<sequence length="70" mass="8074">MVALSAAKVVLKKYVQKPRYYCVLKNKQLMSVNIWASMQQQQQLVSARNRPLAQKMEDRPSSLKQHLGKS</sequence>
<evidence type="ECO:0000313" key="3">
    <source>
        <dbReference type="Proteomes" id="UP000472240"/>
    </source>
</evidence>
<dbReference type="Proteomes" id="UP000472240">
    <property type="component" value="Chromosome 1"/>
</dbReference>
<reference evidence="2" key="4">
    <citation type="submission" date="2025-08" db="UniProtKB">
        <authorList>
            <consortium name="Ensembl"/>
        </authorList>
    </citation>
    <scope>IDENTIFICATION</scope>
</reference>
<reference evidence="2 3" key="1">
    <citation type="journal article" date="2015" name="Annu Rev Anim Biosci">
        <title>The Genome 10K Project: a way forward.</title>
        <authorList>
            <person name="Koepfli K.P."/>
            <person name="Paten B."/>
            <person name="O'Brien S.J."/>
            <person name="Koepfli K.P."/>
            <person name="Paten B."/>
            <person name="Antunes A."/>
            <person name="Belov K."/>
            <person name="Bustamante C."/>
            <person name="Castoe T.A."/>
            <person name="Clawson H."/>
            <person name="Crawford A.J."/>
            <person name="Diekhans M."/>
            <person name="Distel D."/>
            <person name="Durbin R."/>
            <person name="Earl D."/>
            <person name="Fujita M.K."/>
            <person name="Gamble T."/>
            <person name="Georges A."/>
            <person name="Gemmell N."/>
            <person name="Gilbert M.T."/>
            <person name="Graves J.M."/>
            <person name="Green R.E."/>
            <person name="Hickey G."/>
            <person name="Jarvis E.D."/>
            <person name="Johnson W."/>
            <person name="Komissarov A."/>
            <person name="Korf I."/>
            <person name="Kuhn R."/>
            <person name="Larkin D.M."/>
            <person name="Lewin H."/>
            <person name="Lopez J.V."/>
            <person name="Ma J."/>
            <person name="Marques-Bonet T."/>
            <person name="Miller W."/>
            <person name="Murphy R."/>
            <person name="Pevzner P."/>
            <person name="Shapiro B."/>
            <person name="Steiner C."/>
            <person name="Tamazian G."/>
            <person name="Venkatesh B."/>
            <person name="Wang J."/>
            <person name="Wayne R."/>
            <person name="Wiley E."/>
            <person name="Yang H."/>
            <person name="Zhang G."/>
            <person name="Haussler D."/>
            <person name="Ryder O."/>
            <person name="O'Brien S.J."/>
        </authorList>
    </citation>
    <scope>NUCLEOTIDE SEQUENCE</scope>
</reference>
<dbReference type="InterPro" id="IPR052656">
    <property type="entry name" value="CTOP_PRMT1"/>
</dbReference>
<dbReference type="AlphaFoldDB" id="A0A671DMJ6"/>
<dbReference type="InParanoid" id="A0A671DMJ6"/>
<evidence type="ECO:0000256" key="1">
    <source>
        <dbReference type="SAM" id="MobiDB-lite"/>
    </source>
</evidence>
<keyword evidence="3" id="KW-1185">Reference proteome</keyword>
<evidence type="ECO:0000313" key="2">
    <source>
        <dbReference type="Ensembl" id="ENSRFEP00010002356.1"/>
    </source>
</evidence>
<reference evidence="2" key="5">
    <citation type="submission" date="2025-09" db="UniProtKB">
        <authorList>
            <consortium name="Ensembl"/>
        </authorList>
    </citation>
    <scope>IDENTIFICATION</scope>
</reference>
<reference evidence="3" key="3">
    <citation type="submission" date="2018-12" db="EMBL/GenBank/DDBJ databases">
        <title>G10K-VGP greater horseshoe bat female genome, primary haplotype.</title>
        <authorList>
            <person name="Teeling E."/>
            <person name="Myers G."/>
            <person name="Vernes S."/>
            <person name="Pippel M."/>
            <person name="Winkler S."/>
            <person name="Fedrigo O."/>
            <person name="Rhie A."/>
            <person name="Koren S."/>
            <person name="Phillippy A."/>
            <person name="Lewin H."/>
            <person name="Damas J."/>
            <person name="Howe K."/>
            <person name="Mountcastle J."/>
            <person name="Jarvis E.D."/>
        </authorList>
    </citation>
    <scope>NUCLEOTIDE SEQUENCE [LARGE SCALE GENOMIC DNA]</scope>
</reference>
<protein>
    <submittedName>
        <fullName evidence="2">Uncharacterized protein</fullName>
    </submittedName>
</protein>
<accession>A0A671DMJ6</accession>